<dbReference type="PANTHER" id="PTHR43591">
    <property type="entry name" value="METHYLTRANSFERASE"/>
    <property type="match status" value="1"/>
</dbReference>
<comment type="caution">
    <text evidence="1">The sequence shown here is derived from an EMBL/GenBank/DDBJ whole genome shotgun (WGS) entry which is preliminary data.</text>
</comment>
<dbReference type="EMBL" id="JAFEKC020000024">
    <property type="protein sequence ID" value="KAK0507361.1"/>
    <property type="molecule type" value="Genomic_DNA"/>
</dbReference>
<dbReference type="Pfam" id="PF13489">
    <property type="entry name" value="Methyltransf_23"/>
    <property type="match status" value="1"/>
</dbReference>
<sequence>MIMTSERYAFGRDYAESTRLVGQHHLWKETLGYLTHPSILLDSECLRIADVGTGTGIWLFDLAKYLLPSTQLDGFDISSAGYPHESWLPNNVSLKTWNAFEEPHESYLGRYDLVHLRLFQIAIDNNDPSLLLQNCIKLLKPGGVIQWEEYDLNAQKIVASNASVTTDNLKAFAETTRKQKNCSWVSDLPRAFEHHGLTHLSVSRLHEHRWHTRALTEMNLVLADNFANHLDMPDSPGSANSLRQLAKRVYAEVEQGAGIEQTLQVVIGRKAFLAERET</sequence>
<protein>
    <recommendedName>
        <fullName evidence="3">Methyltransferase</fullName>
    </recommendedName>
</protein>
<dbReference type="Proteomes" id="UP001166286">
    <property type="component" value="Unassembled WGS sequence"/>
</dbReference>
<gene>
    <name evidence="1" type="ORF">JMJ35_010399</name>
</gene>
<dbReference type="InterPro" id="IPR029063">
    <property type="entry name" value="SAM-dependent_MTases_sf"/>
</dbReference>
<evidence type="ECO:0000313" key="2">
    <source>
        <dbReference type="Proteomes" id="UP001166286"/>
    </source>
</evidence>
<dbReference type="CDD" id="cd02440">
    <property type="entry name" value="AdoMet_MTases"/>
    <property type="match status" value="1"/>
</dbReference>
<keyword evidence="2" id="KW-1185">Reference proteome</keyword>
<dbReference type="PANTHER" id="PTHR43591:SF96">
    <property type="entry name" value="PUTATIVE-RELATED"/>
    <property type="match status" value="1"/>
</dbReference>
<accession>A0AA39QRZ6</accession>
<evidence type="ECO:0008006" key="3">
    <source>
        <dbReference type="Google" id="ProtNLM"/>
    </source>
</evidence>
<organism evidence="1 2">
    <name type="scientific">Cladonia borealis</name>
    <dbReference type="NCBI Taxonomy" id="184061"/>
    <lineage>
        <taxon>Eukaryota</taxon>
        <taxon>Fungi</taxon>
        <taxon>Dikarya</taxon>
        <taxon>Ascomycota</taxon>
        <taxon>Pezizomycotina</taxon>
        <taxon>Lecanoromycetes</taxon>
        <taxon>OSLEUM clade</taxon>
        <taxon>Lecanoromycetidae</taxon>
        <taxon>Lecanorales</taxon>
        <taxon>Lecanorineae</taxon>
        <taxon>Cladoniaceae</taxon>
        <taxon>Cladonia</taxon>
    </lineage>
</organism>
<proteinExistence type="predicted"/>
<reference evidence="1" key="1">
    <citation type="submission" date="2023-03" db="EMBL/GenBank/DDBJ databases">
        <title>Complete genome of Cladonia borealis.</title>
        <authorList>
            <person name="Park H."/>
        </authorList>
    </citation>
    <scope>NUCLEOTIDE SEQUENCE</scope>
    <source>
        <strain evidence="1">ANT050790</strain>
    </source>
</reference>
<dbReference type="AlphaFoldDB" id="A0AA39QRZ6"/>
<evidence type="ECO:0000313" key="1">
    <source>
        <dbReference type="EMBL" id="KAK0507361.1"/>
    </source>
</evidence>
<dbReference type="SUPFAM" id="SSF53335">
    <property type="entry name" value="S-adenosyl-L-methionine-dependent methyltransferases"/>
    <property type="match status" value="1"/>
</dbReference>
<name>A0AA39QRZ6_9LECA</name>
<dbReference type="Gene3D" id="3.40.50.150">
    <property type="entry name" value="Vaccinia Virus protein VP39"/>
    <property type="match status" value="1"/>
</dbReference>